<evidence type="ECO:0000313" key="6">
    <source>
        <dbReference type="EMBL" id="QJD67006.1"/>
    </source>
</evidence>
<feature type="domain" description="Type I restriction modification DNA specificity" evidence="4">
    <location>
        <begin position="322"/>
        <end position="495"/>
    </location>
</feature>
<dbReference type="SUPFAM" id="SSF81301">
    <property type="entry name" value="Nucleotidyltransferase"/>
    <property type="match status" value="1"/>
</dbReference>
<dbReference type="InterPro" id="IPR041633">
    <property type="entry name" value="Polbeta"/>
</dbReference>
<keyword evidence="6" id="KW-0255">Endonuclease</keyword>
<evidence type="ECO:0000259" key="5">
    <source>
        <dbReference type="Pfam" id="PF18765"/>
    </source>
</evidence>
<proteinExistence type="inferred from homology"/>
<keyword evidence="6" id="KW-0378">Hydrolase</keyword>
<dbReference type="EMBL" id="CP051651">
    <property type="protein sequence ID" value="QJD67006.1"/>
    <property type="molecule type" value="Genomic_DNA"/>
</dbReference>
<evidence type="ECO:0000256" key="1">
    <source>
        <dbReference type="ARBA" id="ARBA00010923"/>
    </source>
</evidence>
<dbReference type="Gene3D" id="1.10.287.1120">
    <property type="entry name" value="Bipartite methylase S protein"/>
    <property type="match status" value="1"/>
</dbReference>
<dbReference type="Pfam" id="PF18765">
    <property type="entry name" value="Polbeta"/>
    <property type="match status" value="1"/>
</dbReference>
<dbReference type="AlphaFoldDB" id="A0A7Z2ZGB7"/>
<gene>
    <name evidence="6" type="ORF">HG421_04265</name>
</gene>
<organism evidence="6 7">
    <name type="scientific">Xanthomonas campestris pv. badrii</name>
    <dbReference type="NCBI Taxonomy" id="149696"/>
    <lineage>
        <taxon>Bacteria</taxon>
        <taxon>Pseudomonadati</taxon>
        <taxon>Pseudomonadota</taxon>
        <taxon>Gammaproteobacteria</taxon>
        <taxon>Lysobacterales</taxon>
        <taxon>Lysobacteraceae</taxon>
        <taxon>Xanthomonas</taxon>
    </lineage>
</organism>
<dbReference type="InterPro" id="IPR044946">
    <property type="entry name" value="Restrct_endonuc_typeI_TRD_sf"/>
</dbReference>
<dbReference type="CDD" id="cd05403">
    <property type="entry name" value="NT_KNTase_like"/>
    <property type="match status" value="1"/>
</dbReference>
<sequence length="521" mass="58054">MSDTPNIDIRPDHWQIVRDILRKHVPQYEVWAFGSRAKWLAKQYSDLDLTIITDQPLSLAVSAALADDFSESDLPWKVDVVDWATTGESFRKIIERDKVVVQESQHKSSSAASAWHEVPLSELTATPATYGIVQPGQVASDGVPMVRVNNFKGHSLSLEDVMRVAPEIEGKYERTRIQAGDVLITIVGSVGQIVIAPESLAGWNIARAVALIRPKVPELSRWISMVLRSPYAQHQLGVAANTTVQTTINLKDLRQLKIPLPGKRERHAITGILGALDDKIELNRRMNQTLEAMARALFKSWFVDFDGVPPEDMQESELGLIPKGWRAASLDSVAHYLNGLALQKFPPESEVDFLPVIKIAQLRAGNTQNADKASTRIKSEHIVEDGDVLFSWSGTLEVEVWTGGRGALNQHLFKVTSTEVPKWFYYFATREHLPDFRTIAAGKATTMGHIQRKHLADAKVAVPPADAMGEFDRTIAPLFEQIINNALQSRTLAQLRDILLPKLISGEFGVRDVKCFMEKAR</sequence>
<dbReference type="GO" id="GO:0009307">
    <property type="term" value="P:DNA restriction-modification system"/>
    <property type="evidence" value="ECO:0007669"/>
    <property type="project" value="UniProtKB-KW"/>
</dbReference>
<dbReference type="Pfam" id="PF01420">
    <property type="entry name" value="Methylase_S"/>
    <property type="match status" value="2"/>
</dbReference>
<dbReference type="CDD" id="cd17256">
    <property type="entry name" value="RMtype1_S_EcoJA65PI-TRD1-CR1_like"/>
    <property type="match status" value="1"/>
</dbReference>
<dbReference type="InterPro" id="IPR043519">
    <property type="entry name" value="NT_sf"/>
</dbReference>
<name>A0A7Z2ZGB7_XANCA</name>
<keyword evidence="2" id="KW-0680">Restriction system</keyword>
<evidence type="ECO:0000256" key="2">
    <source>
        <dbReference type="ARBA" id="ARBA00022747"/>
    </source>
</evidence>
<comment type="similarity">
    <text evidence="1">Belongs to the type-I restriction system S methylase family.</text>
</comment>
<dbReference type="Gene3D" id="3.30.460.10">
    <property type="entry name" value="Beta Polymerase, domain 2"/>
    <property type="match status" value="1"/>
</dbReference>
<keyword evidence="3" id="KW-0238">DNA-binding</keyword>
<reference evidence="6 7" key="1">
    <citation type="submission" date="2020-04" db="EMBL/GenBank/DDBJ databases">
        <title>Genome-Wide Identification of 5-Methylcytosine Sites in Bacterial Genomes By High-Throughput Sequencing of MspJI Restriction Fragments.</title>
        <authorList>
            <person name="Wu V."/>
        </authorList>
    </citation>
    <scope>NUCLEOTIDE SEQUENCE [LARGE SCALE GENOMIC DNA]</scope>
    <source>
        <strain evidence="6 7">NEB122</strain>
    </source>
</reference>
<dbReference type="GO" id="GO:0004519">
    <property type="term" value="F:endonuclease activity"/>
    <property type="evidence" value="ECO:0007669"/>
    <property type="project" value="UniProtKB-KW"/>
</dbReference>
<dbReference type="SUPFAM" id="SSF116734">
    <property type="entry name" value="DNA methylase specificity domain"/>
    <property type="match status" value="2"/>
</dbReference>
<evidence type="ECO:0000256" key="3">
    <source>
        <dbReference type="ARBA" id="ARBA00023125"/>
    </source>
</evidence>
<dbReference type="Proteomes" id="UP000503498">
    <property type="component" value="Chromosome"/>
</dbReference>
<feature type="domain" description="Type I restriction modification DNA specificity" evidence="4">
    <location>
        <begin position="143"/>
        <end position="291"/>
    </location>
</feature>
<accession>A0A7Z2ZGB7</accession>
<keyword evidence="6" id="KW-0540">Nuclease</keyword>
<evidence type="ECO:0000313" key="7">
    <source>
        <dbReference type="Proteomes" id="UP000503498"/>
    </source>
</evidence>
<dbReference type="InterPro" id="IPR052021">
    <property type="entry name" value="Type-I_RS_S_subunit"/>
</dbReference>
<dbReference type="GO" id="GO:0003677">
    <property type="term" value="F:DNA binding"/>
    <property type="evidence" value="ECO:0007669"/>
    <property type="project" value="UniProtKB-KW"/>
</dbReference>
<dbReference type="Gene3D" id="3.90.220.20">
    <property type="entry name" value="DNA methylase specificity domains"/>
    <property type="match status" value="2"/>
</dbReference>
<dbReference type="PANTHER" id="PTHR30408:SF13">
    <property type="entry name" value="TYPE I RESTRICTION ENZYME HINDI SPECIFICITY SUBUNIT"/>
    <property type="match status" value="1"/>
</dbReference>
<dbReference type="PANTHER" id="PTHR30408">
    <property type="entry name" value="TYPE-1 RESTRICTION ENZYME ECOKI SPECIFICITY PROTEIN"/>
    <property type="match status" value="1"/>
</dbReference>
<protein>
    <submittedName>
        <fullName evidence="6">Restriction endonuclease subunit S</fullName>
    </submittedName>
</protein>
<dbReference type="InterPro" id="IPR000055">
    <property type="entry name" value="Restrct_endonuc_typeI_TRD"/>
</dbReference>
<reference evidence="6 7" key="2">
    <citation type="submission" date="2020-04" db="EMBL/GenBank/DDBJ databases">
        <authorList>
            <person name="Fomenkov A."/>
            <person name="Anton B.P."/>
            <person name="Roberts R.J."/>
        </authorList>
    </citation>
    <scope>NUCLEOTIDE SEQUENCE [LARGE SCALE GENOMIC DNA]</scope>
    <source>
        <strain evidence="6 7">NEB122</strain>
    </source>
</reference>
<evidence type="ECO:0000259" key="4">
    <source>
        <dbReference type="Pfam" id="PF01420"/>
    </source>
</evidence>
<dbReference type="RefSeq" id="WP_169705352.1">
    <property type="nucleotide sequence ID" value="NZ_CP051651.1"/>
</dbReference>
<feature type="domain" description="Polymerase beta nucleotidyltransferase" evidence="5">
    <location>
        <begin position="19"/>
        <end position="104"/>
    </location>
</feature>